<proteinExistence type="predicted"/>
<evidence type="ECO:0000313" key="2">
    <source>
        <dbReference type="Proteomes" id="UP000001410"/>
    </source>
</evidence>
<accession>A0A0H2V4B4</accession>
<evidence type="ECO:0000313" key="1">
    <source>
        <dbReference type="EMBL" id="AAN78750.1"/>
    </source>
</evidence>
<name>A0A0H2V4B4_ECOL6</name>
<sequence>MDFSPGMSTARNFCQRTTFAFCTEQPVVTCERIRLQDTPEGAEVLLRVFPLPVR</sequence>
<dbReference type="EMBL" id="AE014075">
    <property type="protein sequence ID" value="AAN78750.1"/>
    <property type="molecule type" value="Genomic_DNA"/>
</dbReference>
<keyword evidence="2" id="KW-1185">Reference proteome</keyword>
<dbReference type="AlphaFoldDB" id="A0A0H2V4B4"/>
<gene>
    <name evidence="1" type="ordered locus">c0260</name>
</gene>
<dbReference type="HOGENOM" id="CLU_214622_0_0_6"/>
<dbReference type="Proteomes" id="UP000001410">
    <property type="component" value="Chromosome"/>
</dbReference>
<protein>
    <submittedName>
        <fullName evidence="1">Uncharacterized protein</fullName>
    </submittedName>
</protein>
<organism evidence="1 2">
    <name type="scientific">Escherichia coli O6:H1 (strain CFT073 / ATCC 700928 / UPEC)</name>
    <dbReference type="NCBI Taxonomy" id="199310"/>
    <lineage>
        <taxon>Bacteria</taxon>
        <taxon>Pseudomonadati</taxon>
        <taxon>Pseudomonadota</taxon>
        <taxon>Gammaproteobacteria</taxon>
        <taxon>Enterobacterales</taxon>
        <taxon>Enterobacteriaceae</taxon>
        <taxon>Escherichia</taxon>
    </lineage>
</organism>
<dbReference type="KEGG" id="ecc:c0260"/>
<reference evidence="1 2" key="1">
    <citation type="journal article" date="2002" name="Proc. Natl. Acad. Sci. U.S.A.">
        <title>Extensive mosaic structure revealed by the complete genome sequence of uropathogenic Escherichia coli.</title>
        <authorList>
            <person name="Welch R.A."/>
            <person name="Burland V."/>
            <person name="Plunkett G.III."/>
            <person name="Redford P."/>
            <person name="Roesch P."/>
            <person name="Rasko D."/>
            <person name="Buckles E.L."/>
            <person name="Liou S.R."/>
            <person name="Boutin A."/>
            <person name="Hackett J."/>
            <person name="Stroud D."/>
            <person name="Mayhew G.F."/>
            <person name="Rose D.J."/>
            <person name="Zhou S."/>
            <person name="Schwartz D.C."/>
            <person name="Perna N.T."/>
            <person name="Mobley H.L."/>
            <person name="Donnenberg M.S."/>
            <person name="Blattner F.R."/>
        </authorList>
    </citation>
    <scope>NUCLEOTIDE SEQUENCE [LARGE SCALE GENOMIC DNA]</scope>
    <source>
        <strain evidence="2">CFT073 / ATCC 700928 / UPEC</strain>
    </source>
</reference>